<comment type="caution">
    <text evidence="2">The sequence shown here is derived from an EMBL/GenBank/DDBJ whole genome shotgun (WGS) entry which is preliminary data.</text>
</comment>
<sequence>MPCSGVVANRRSDGRRERGQEFGTGEGERKRRGNGKLGQRRAVGLRRGIEGDVDWLVISSPGIPWEWDWYDADGWIGNATSLWDTNQ</sequence>
<reference evidence="2" key="1">
    <citation type="submission" date="2020-06" db="EMBL/GenBank/DDBJ databases">
        <authorList>
            <person name="Li T."/>
            <person name="Hu X."/>
            <person name="Zhang T."/>
            <person name="Song X."/>
            <person name="Zhang H."/>
            <person name="Dai N."/>
            <person name="Sheng W."/>
            <person name="Hou X."/>
            <person name="Wei L."/>
        </authorList>
    </citation>
    <scope>NUCLEOTIDE SEQUENCE</scope>
    <source>
        <strain evidence="2">G02</strain>
        <tissue evidence="2">Leaf</tissue>
    </source>
</reference>
<dbReference type="EMBL" id="JACGWJ010000005">
    <property type="protein sequence ID" value="KAL0420099.1"/>
    <property type="molecule type" value="Genomic_DNA"/>
</dbReference>
<evidence type="ECO:0000256" key="1">
    <source>
        <dbReference type="SAM" id="MobiDB-lite"/>
    </source>
</evidence>
<protein>
    <submittedName>
        <fullName evidence="2">Uncharacterized protein</fullName>
    </submittedName>
</protein>
<proteinExistence type="predicted"/>
<organism evidence="2">
    <name type="scientific">Sesamum radiatum</name>
    <name type="common">Black benniseed</name>
    <dbReference type="NCBI Taxonomy" id="300843"/>
    <lineage>
        <taxon>Eukaryota</taxon>
        <taxon>Viridiplantae</taxon>
        <taxon>Streptophyta</taxon>
        <taxon>Embryophyta</taxon>
        <taxon>Tracheophyta</taxon>
        <taxon>Spermatophyta</taxon>
        <taxon>Magnoliopsida</taxon>
        <taxon>eudicotyledons</taxon>
        <taxon>Gunneridae</taxon>
        <taxon>Pentapetalae</taxon>
        <taxon>asterids</taxon>
        <taxon>lamiids</taxon>
        <taxon>Lamiales</taxon>
        <taxon>Pedaliaceae</taxon>
        <taxon>Sesamum</taxon>
    </lineage>
</organism>
<evidence type="ECO:0000313" key="2">
    <source>
        <dbReference type="EMBL" id="KAL0420099.1"/>
    </source>
</evidence>
<dbReference type="AlphaFoldDB" id="A0AAW2US68"/>
<name>A0AAW2US68_SESRA</name>
<feature type="compositionally biased region" description="Basic and acidic residues" evidence="1">
    <location>
        <begin position="10"/>
        <end position="20"/>
    </location>
</feature>
<feature type="region of interest" description="Disordered" evidence="1">
    <location>
        <begin position="1"/>
        <end position="38"/>
    </location>
</feature>
<reference evidence="2" key="2">
    <citation type="journal article" date="2024" name="Plant">
        <title>Genomic evolution and insights into agronomic trait innovations of Sesamum species.</title>
        <authorList>
            <person name="Miao H."/>
            <person name="Wang L."/>
            <person name="Qu L."/>
            <person name="Liu H."/>
            <person name="Sun Y."/>
            <person name="Le M."/>
            <person name="Wang Q."/>
            <person name="Wei S."/>
            <person name="Zheng Y."/>
            <person name="Lin W."/>
            <person name="Duan Y."/>
            <person name="Cao H."/>
            <person name="Xiong S."/>
            <person name="Wang X."/>
            <person name="Wei L."/>
            <person name="Li C."/>
            <person name="Ma Q."/>
            <person name="Ju M."/>
            <person name="Zhao R."/>
            <person name="Li G."/>
            <person name="Mu C."/>
            <person name="Tian Q."/>
            <person name="Mei H."/>
            <person name="Zhang T."/>
            <person name="Gao T."/>
            <person name="Zhang H."/>
        </authorList>
    </citation>
    <scope>NUCLEOTIDE SEQUENCE</scope>
    <source>
        <strain evidence="2">G02</strain>
    </source>
</reference>
<accession>A0AAW2US68</accession>
<gene>
    <name evidence="2" type="ORF">Sradi_1423400</name>
</gene>